<reference evidence="1" key="2">
    <citation type="submission" date="2020-09" db="EMBL/GenBank/DDBJ databases">
        <authorList>
            <person name="Sun Q."/>
            <person name="Kim S."/>
        </authorList>
    </citation>
    <scope>NUCLEOTIDE SEQUENCE</scope>
    <source>
        <strain evidence="1">KCTC 32422</strain>
    </source>
</reference>
<reference evidence="1" key="1">
    <citation type="journal article" date="2014" name="Int. J. Syst. Evol. Microbiol.">
        <title>Complete genome sequence of Corynebacterium casei LMG S-19264T (=DSM 44701T), isolated from a smear-ripened cheese.</title>
        <authorList>
            <consortium name="US DOE Joint Genome Institute (JGI-PGF)"/>
            <person name="Walter F."/>
            <person name="Albersmeier A."/>
            <person name="Kalinowski J."/>
            <person name="Ruckert C."/>
        </authorList>
    </citation>
    <scope>NUCLEOTIDE SEQUENCE</scope>
    <source>
        <strain evidence="1">KCTC 32422</strain>
    </source>
</reference>
<dbReference type="AlphaFoldDB" id="A0A918RFZ6"/>
<proteinExistence type="predicted"/>
<dbReference type="EMBL" id="BMZD01000003">
    <property type="protein sequence ID" value="GGZ97489.1"/>
    <property type="molecule type" value="Genomic_DNA"/>
</dbReference>
<evidence type="ECO:0000313" key="1">
    <source>
        <dbReference type="EMBL" id="GGZ97489.1"/>
    </source>
</evidence>
<accession>A0A918RFZ6</accession>
<dbReference type="RefSeq" id="WP_189540589.1">
    <property type="nucleotide sequence ID" value="NZ_BMZD01000003.1"/>
</dbReference>
<comment type="caution">
    <text evidence="1">The sequence shown here is derived from an EMBL/GenBank/DDBJ whole genome shotgun (WGS) entry which is preliminary data.</text>
</comment>
<organism evidence="1 2">
    <name type="scientific">Novosphingobium arvoryzae</name>
    <dbReference type="NCBI Taxonomy" id="1256514"/>
    <lineage>
        <taxon>Bacteria</taxon>
        <taxon>Pseudomonadati</taxon>
        <taxon>Pseudomonadota</taxon>
        <taxon>Alphaproteobacteria</taxon>
        <taxon>Sphingomonadales</taxon>
        <taxon>Sphingomonadaceae</taxon>
        <taxon>Novosphingobium</taxon>
    </lineage>
</organism>
<gene>
    <name evidence="1" type="ORF">GCM10011617_17700</name>
</gene>
<evidence type="ECO:0000313" key="2">
    <source>
        <dbReference type="Proteomes" id="UP000634139"/>
    </source>
</evidence>
<dbReference type="Proteomes" id="UP000634139">
    <property type="component" value="Unassembled WGS sequence"/>
</dbReference>
<keyword evidence="2" id="KW-1185">Reference proteome</keyword>
<name>A0A918RFZ6_9SPHN</name>
<evidence type="ECO:0008006" key="3">
    <source>
        <dbReference type="Google" id="ProtNLM"/>
    </source>
</evidence>
<sequence length="273" mass="31302">MNIPYLLRGVMPVGTDSSVLVSSSKYLNNPRLREWLAMILLRKNGPDMPPQAEMHEFLGILDELRDYAEIEERFTAERKVNPRLDAWFSEGHVSNYKIDDFAQYAPGTLGGIFYAQMTGGNYEIQIVPWSEPKTQLEFFNLRSGQTHDFEHILTGGGFNFMGELVPYWYRLTNVPRFFVDQHLATEVNLIQIFGSLRYTIRTALHYPEVWDTAVRCIQRGMKVGQESDALFLMKLEDAFHLPLEEARAALGVRGAVDVDTDREGAFWAERGEL</sequence>
<protein>
    <recommendedName>
        <fullName evidence="3">Ubiquinone biosynthesis protein Coq4</fullName>
    </recommendedName>
</protein>